<dbReference type="AlphaFoldDB" id="A7LGK2"/>
<proteinExistence type="evidence at transcript level"/>
<accession>A7LGK2</accession>
<evidence type="ECO:0000313" key="1">
    <source>
        <dbReference type="EMBL" id="ABS32299.1"/>
    </source>
</evidence>
<name>A7LGK2_RICFI</name>
<protein>
    <submittedName>
        <fullName evidence="1">Outer membrane protein</fullName>
    </submittedName>
</protein>
<reference evidence="1" key="1">
    <citation type="submission" date="2007-07" db="EMBL/GenBank/DDBJ databases">
        <title>Immune reactivity from R. felis infected patients to the R. felis OmpA protein: possible tool for R. felis diagnosis.</title>
        <authorList>
            <person name="Zavala J.E.Jr."/>
            <person name="Dzul K.R."/>
            <person name="Zavala J.E.Sr."/>
        </authorList>
    </citation>
    <scope>NUCLEOTIDE SEQUENCE</scope>
</reference>
<dbReference type="EMBL" id="EU012496">
    <property type="protein sequence ID" value="ABS32299.1"/>
    <property type="molecule type" value="mRNA"/>
</dbReference>
<gene>
    <name evidence="1" type="primary">ompA</name>
</gene>
<sequence length="619" mass="60536">MANISLKLFQKAIQKGLKTALFTTSTAAIMLTGSGVLGAARTVTADGAELAAGTNIGPGAGAFVAGSTLQYTGAFTVTDADVSVRALDLNNFAAGLFSVTGDISLGSVVDTGGANKLAVNIDDGLTLTLTGTGTAAYGANPALLFQGGQAAANNTYTALGNITLGGANAGLTIASDPDVLGPITLAGNIDGGGIITDNTDAAINGTIGNTNPAAQISIGASTLSLGGAVIKATTTKLTNAASVLTLTNANAVLTGAVDNTTGGDDVGVLNLNGALSQVTGNIGNTNSLATISVGAGTATLGGAVIKATTTKLTNAASVLTLTNAVLTGAVDNTTGGDNVGVVNLNGALSQVTGNVGNTNSLATINIGAGVATLDGAVIKATTTKLTDDASVLIFTNPVVVTGAIDNTGNANKGVVIFTGASTVTDNIGNTAVLAEVSVGAGLLQIQGGVVKANAINLTDNASVVTFTGDSTVTGSIGGTELFATVNVGAGITLRAGGSLAANNIDFGAASNLEFNGPAGKNYNLIGTIANGNNATLNINAAGTVIANDVSIGTVAQINIQNNKIFVINAKNADVDILDAQAISFKGAASRLFLANVSLQMIELSLLKIIYPVLLTVVVS</sequence>
<organism evidence="1">
    <name type="scientific">Rickettsia felis</name>
    <name type="common">Rickettsia azadi</name>
    <dbReference type="NCBI Taxonomy" id="42862"/>
    <lineage>
        <taxon>Bacteria</taxon>
        <taxon>Pseudomonadati</taxon>
        <taxon>Pseudomonadota</taxon>
        <taxon>Alphaproteobacteria</taxon>
        <taxon>Rickettsiales</taxon>
        <taxon>Rickettsiaceae</taxon>
        <taxon>Rickettsieae</taxon>
        <taxon>Rickettsia</taxon>
        <taxon>spotted fever group</taxon>
    </lineage>
</organism>